<organism evidence="1 2">
    <name type="scientific">Petrolisthes cinctipes</name>
    <name type="common">Flat porcelain crab</name>
    <dbReference type="NCBI Taxonomy" id="88211"/>
    <lineage>
        <taxon>Eukaryota</taxon>
        <taxon>Metazoa</taxon>
        <taxon>Ecdysozoa</taxon>
        <taxon>Arthropoda</taxon>
        <taxon>Crustacea</taxon>
        <taxon>Multicrustacea</taxon>
        <taxon>Malacostraca</taxon>
        <taxon>Eumalacostraca</taxon>
        <taxon>Eucarida</taxon>
        <taxon>Decapoda</taxon>
        <taxon>Pleocyemata</taxon>
        <taxon>Anomura</taxon>
        <taxon>Galatheoidea</taxon>
        <taxon>Porcellanidae</taxon>
        <taxon>Petrolisthes</taxon>
    </lineage>
</organism>
<protein>
    <submittedName>
        <fullName evidence="1">Uncharacterized protein</fullName>
    </submittedName>
</protein>
<keyword evidence="2" id="KW-1185">Reference proteome</keyword>
<accession>A0AAE1EXH8</accession>
<evidence type="ECO:0000313" key="2">
    <source>
        <dbReference type="Proteomes" id="UP001286313"/>
    </source>
</evidence>
<proteinExistence type="predicted"/>
<evidence type="ECO:0000313" key="1">
    <source>
        <dbReference type="EMBL" id="KAK3863176.1"/>
    </source>
</evidence>
<name>A0AAE1EXH8_PETCI</name>
<dbReference type="Proteomes" id="UP001286313">
    <property type="component" value="Unassembled WGS sequence"/>
</dbReference>
<sequence length="112" mass="12928">MDVLGVFPHTHTHKHQGGHMRNATFPGIKISTVMKSSLSLHSPPVHTPFTLPPSTLELWSCNKRLRNLHCLFVVHCVLPSINNNNSTSIYYRTLRNNNNNNYNINYYYYNCV</sequence>
<dbReference type="AlphaFoldDB" id="A0AAE1EXH8"/>
<comment type="caution">
    <text evidence="1">The sequence shown here is derived from an EMBL/GenBank/DDBJ whole genome shotgun (WGS) entry which is preliminary data.</text>
</comment>
<dbReference type="EMBL" id="JAWQEG010004066">
    <property type="protein sequence ID" value="KAK3863176.1"/>
    <property type="molecule type" value="Genomic_DNA"/>
</dbReference>
<reference evidence="1" key="1">
    <citation type="submission" date="2023-10" db="EMBL/GenBank/DDBJ databases">
        <title>Genome assemblies of two species of porcelain crab, Petrolisthes cinctipes and Petrolisthes manimaculis (Anomura: Porcellanidae).</title>
        <authorList>
            <person name="Angst P."/>
        </authorList>
    </citation>
    <scope>NUCLEOTIDE SEQUENCE</scope>
    <source>
        <strain evidence="1">PB745_01</strain>
        <tissue evidence="1">Gill</tissue>
    </source>
</reference>
<gene>
    <name evidence="1" type="ORF">Pcinc_031028</name>
</gene>